<dbReference type="Proteomes" id="UP001159427">
    <property type="component" value="Unassembled WGS sequence"/>
</dbReference>
<evidence type="ECO:0000313" key="1">
    <source>
        <dbReference type="EMBL" id="CAH3197861.1"/>
    </source>
</evidence>
<protein>
    <recommendedName>
        <fullName evidence="3">ShKT domain-containing protein</fullName>
    </recommendedName>
</protein>
<name>A0ABN8T280_9CNID</name>
<gene>
    <name evidence="1" type="ORF">PEVE_00035283</name>
</gene>
<proteinExistence type="predicted"/>
<organism evidence="1 2">
    <name type="scientific">Porites evermanni</name>
    <dbReference type="NCBI Taxonomy" id="104178"/>
    <lineage>
        <taxon>Eukaryota</taxon>
        <taxon>Metazoa</taxon>
        <taxon>Cnidaria</taxon>
        <taxon>Anthozoa</taxon>
        <taxon>Hexacorallia</taxon>
        <taxon>Scleractinia</taxon>
        <taxon>Fungiina</taxon>
        <taxon>Poritidae</taxon>
        <taxon>Porites</taxon>
    </lineage>
</organism>
<evidence type="ECO:0008006" key="3">
    <source>
        <dbReference type="Google" id="ProtNLM"/>
    </source>
</evidence>
<keyword evidence="2" id="KW-1185">Reference proteome</keyword>
<comment type="caution">
    <text evidence="1">The sequence shown here is derived from an EMBL/GenBank/DDBJ whole genome shotgun (WGS) entry which is preliminary data.</text>
</comment>
<dbReference type="EMBL" id="CALNXI010005446">
    <property type="protein sequence ID" value="CAH3197861.1"/>
    <property type="molecule type" value="Genomic_DNA"/>
</dbReference>
<sequence length="102" mass="12391">MNVFLRDQRGKSRLGKMGPCWKIHENPNPCLKIFAAWHRNTTILNHCFYFLPYSDCVNEIEDKKCEEYEPDCKVEERHAYHRHIWEYCSKTCNRVVYNLCLY</sequence>
<evidence type="ECO:0000313" key="2">
    <source>
        <dbReference type="Proteomes" id="UP001159427"/>
    </source>
</evidence>
<reference evidence="1 2" key="1">
    <citation type="submission" date="2022-05" db="EMBL/GenBank/DDBJ databases">
        <authorList>
            <consortium name="Genoscope - CEA"/>
            <person name="William W."/>
        </authorList>
    </citation>
    <scope>NUCLEOTIDE SEQUENCE [LARGE SCALE GENOMIC DNA]</scope>
</reference>
<accession>A0ABN8T280</accession>